<dbReference type="STRING" id="316067.Geob_3113"/>
<feature type="domain" description="PAS" evidence="1">
    <location>
        <begin position="119"/>
        <end position="164"/>
    </location>
</feature>
<dbReference type="AlphaFoldDB" id="B9M3N5"/>
<reference evidence="3 4" key="1">
    <citation type="submission" date="2009-01" db="EMBL/GenBank/DDBJ databases">
        <title>Complete sequence of Geobacter sp. FRC-32.</title>
        <authorList>
            <consortium name="US DOE Joint Genome Institute"/>
            <person name="Lucas S."/>
            <person name="Copeland A."/>
            <person name="Lapidus A."/>
            <person name="Glavina del Rio T."/>
            <person name="Dalin E."/>
            <person name="Tice H."/>
            <person name="Bruce D."/>
            <person name="Goodwin L."/>
            <person name="Pitluck S."/>
            <person name="Saunders E."/>
            <person name="Brettin T."/>
            <person name="Detter J.C."/>
            <person name="Han C."/>
            <person name="Larimer F."/>
            <person name="Land M."/>
            <person name="Hauser L."/>
            <person name="Kyrpides N."/>
            <person name="Ovchinnikova G."/>
            <person name="Kostka J."/>
            <person name="Richardson P."/>
        </authorList>
    </citation>
    <scope>NUCLEOTIDE SEQUENCE [LARGE SCALE GENOMIC DNA]</scope>
    <source>
        <strain evidence="4">DSM 22248 / JCM 15807 / FRC-32</strain>
    </source>
</reference>
<dbReference type="CDD" id="cd00130">
    <property type="entry name" value="PAS"/>
    <property type="match status" value="3"/>
</dbReference>
<dbReference type="eggNOG" id="COG3829">
    <property type="taxonomic scope" value="Bacteria"/>
</dbReference>
<dbReference type="Gene3D" id="3.30.450.20">
    <property type="entry name" value="PAS domain"/>
    <property type="match status" value="4"/>
</dbReference>
<dbReference type="InterPro" id="IPR035965">
    <property type="entry name" value="PAS-like_dom_sf"/>
</dbReference>
<dbReference type="HOGENOM" id="CLU_715265_0_0_7"/>
<dbReference type="InterPro" id="IPR052155">
    <property type="entry name" value="Biofilm_reg_signaling"/>
</dbReference>
<dbReference type="RefSeq" id="WP_012648184.1">
    <property type="nucleotide sequence ID" value="NC_011979.1"/>
</dbReference>
<dbReference type="SUPFAM" id="SSF55785">
    <property type="entry name" value="PYP-like sensor domain (PAS domain)"/>
    <property type="match status" value="3"/>
</dbReference>
<name>B9M3N5_GEODF</name>
<dbReference type="Pfam" id="PF13426">
    <property type="entry name" value="PAS_9"/>
    <property type="match status" value="3"/>
</dbReference>
<dbReference type="InterPro" id="IPR001610">
    <property type="entry name" value="PAC"/>
</dbReference>
<evidence type="ECO:0000313" key="4">
    <source>
        <dbReference type="Proteomes" id="UP000007721"/>
    </source>
</evidence>
<gene>
    <name evidence="3" type="ordered locus">Geob_3113</name>
</gene>
<dbReference type="InterPro" id="IPR000014">
    <property type="entry name" value="PAS"/>
</dbReference>
<evidence type="ECO:0000313" key="3">
    <source>
        <dbReference type="EMBL" id="ACM21456.1"/>
    </source>
</evidence>
<dbReference type="PROSITE" id="PS50113">
    <property type="entry name" value="PAC"/>
    <property type="match status" value="1"/>
</dbReference>
<dbReference type="KEGG" id="geo:Geob_3113"/>
<dbReference type="PANTHER" id="PTHR44757">
    <property type="entry name" value="DIGUANYLATE CYCLASE DGCP"/>
    <property type="match status" value="1"/>
</dbReference>
<dbReference type="SMART" id="SM00086">
    <property type="entry name" value="PAC"/>
    <property type="match status" value="3"/>
</dbReference>
<organism evidence="3 4">
    <name type="scientific">Geotalea daltonii (strain DSM 22248 / JCM 15807 / FRC-32)</name>
    <name type="common">Geobacter daltonii</name>
    <dbReference type="NCBI Taxonomy" id="316067"/>
    <lineage>
        <taxon>Bacteria</taxon>
        <taxon>Pseudomonadati</taxon>
        <taxon>Thermodesulfobacteriota</taxon>
        <taxon>Desulfuromonadia</taxon>
        <taxon>Geobacterales</taxon>
        <taxon>Geobacteraceae</taxon>
        <taxon>Geotalea</taxon>
    </lineage>
</organism>
<dbReference type="PANTHER" id="PTHR44757:SF2">
    <property type="entry name" value="BIOFILM ARCHITECTURE MAINTENANCE PROTEIN MBAA"/>
    <property type="match status" value="1"/>
</dbReference>
<dbReference type="Proteomes" id="UP000007721">
    <property type="component" value="Chromosome"/>
</dbReference>
<proteinExistence type="predicted"/>
<protein>
    <submittedName>
        <fullName evidence="3">Sensor protein, PAS, PAS and PAS domain-containing</fullName>
    </submittedName>
</protein>
<accession>B9M3N5</accession>
<keyword evidence="4" id="KW-1185">Reference proteome</keyword>
<dbReference type="InterPro" id="IPR000700">
    <property type="entry name" value="PAS-assoc_C"/>
</dbReference>
<feature type="domain" description="PAS" evidence="1">
    <location>
        <begin position="244"/>
        <end position="313"/>
    </location>
</feature>
<evidence type="ECO:0000259" key="1">
    <source>
        <dbReference type="PROSITE" id="PS50112"/>
    </source>
</evidence>
<dbReference type="eggNOG" id="COG5000">
    <property type="taxonomic scope" value="Bacteria"/>
</dbReference>
<dbReference type="EMBL" id="CP001390">
    <property type="protein sequence ID" value="ACM21456.1"/>
    <property type="molecule type" value="Genomic_DNA"/>
</dbReference>
<dbReference type="NCBIfam" id="TIGR00229">
    <property type="entry name" value="sensory_box"/>
    <property type="match status" value="2"/>
</dbReference>
<sequence>MAQDETKKLLEQRAEELEYCRNRLVNIIAKCVEGIVIADDEGVIRHVNDAALMIFRRQANELIGLPFRFPITPDESKELTIKLPDGNLLNVEMAVSRTQWEEKPAWLITLHDVSAQRLAEQELRLLFRAVSFSPVMTIITDAEGRVQYTNPKFSEVTGWTQSEVKDQRPDFLDSGKMPLDLYSQVWKTISRGEEWRGQRMATKKSGAIYWESVYVSPVKDHEGNVINYVAIAEDISERKKMEEEHAFLAAIVDSSDDAIIGKTLEGIITSWNYGAEAMYGYTAGEIIGRPISILAPAERADEIPRIMEKIRKGERVPPFNTVRVKKDQSRLSISLRLSPVINSSGAIIGAAAIARDLNARSADVHGGKKGFFSHFVHRRPERSLHE</sequence>
<feature type="domain" description="PAC" evidence="2">
    <location>
        <begin position="191"/>
        <end position="247"/>
    </location>
</feature>
<dbReference type="PROSITE" id="PS50112">
    <property type="entry name" value="PAS"/>
    <property type="match status" value="2"/>
</dbReference>
<dbReference type="SMART" id="SM00091">
    <property type="entry name" value="PAS"/>
    <property type="match status" value="3"/>
</dbReference>
<evidence type="ECO:0000259" key="2">
    <source>
        <dbReference type="PROSITE" id="PS50113"/>
    </source>
</evidence>